<dbReference type="InterPro" id="IPR011010">
    <property type="entry name" value="DNA_brk_join_enz"/>
</dbReference>
<dbReference type="STRING" id="926562.Oweho_0017"/>
<accession>G8R533</accession>
<dbReference type="KEGG" id="oho:Oweho_0017"/>
<organism evidence="7 8">
    <name type="scientific">Owenweeksia hongkongensis (strain DSM 17368 / CIP 108786 / JCM 12287 / NRRL B-23963 / UST20020801)</name>
    <dbReference type="NCBI Taxonomy" id="926562"/>
    <lineage>
        <taxon>Bacteria</taxon>
        <taxon>Pseudomonadati</taxon>
        <taxon>Bacteroidota</taxon>
        <taxon>Flavobacteriia</taxon>
        <taxon>Flavobacteriales</taxon>
        <taxon>Owenweeksiaceae</taxon>
        <taxon>Owenweeksia</taxon>
    </lineage>
</organism>
<gene>
    <name evidence="7" type="ordered locus">Oweho_0017</name>
</gene>
<evidence type="ECO:0000256" key="4">
    <source>
        <dbReference type="PROSITE-ProRule" id="PRU01248"/>
    </source>
</evidence>
<dbReference type="CDD" id="cd00397">
    <property type="entry name" value="DNA_BRE_C"/>
    <property type="match status" value="1"/>
</dbReference>
<dbReference type="GO" id="GO:0015074">
    <property type="term" value="P:DNA integration"/>
    <property type="evidence" value="ECO:0007669"/>
    <property type="project" value="UniProtKB-KW"/>
</dbReference>
<protein>
    <submittedName>
        <fullName evidence="7">Site-specific recombinase XerD</fullName>
    </submittedName>
</protein>
<dbReference type="InterPro" id="IPR013762">
    <property type="entry name" value="Integrase-like_cat_sf"/>
</dbReference>
<keyword evidence="2 4" id="KW-0238">DNA-binding</keyword>
<dbReference type="OrthoDB" id="9806835at2"/>
<dbReference type="InterPro" id="IPR044068">
    <property type="entry name" value="CB"/>
</dbReference>
<dbReference type="eggNOG" id="COG0582">
    <property type="taxonomic scope" value="Bacteria"/>
</dbReference>
<evidence type="ECO:0000256" key="3">
    <source>
        <dbReference type="ARBA" id="ARBA00023172"/>
    </source>
</evidence>
<reference evidence="7 8" key="1">
    <citation type="journal article" date="2012" name="Stand. Genomic Sci.">
        <title>Genome sequence of the orange-pigmented seawater bacterium Owenweeksia hongkongensis type strain (UST20020801(T)).</title>
        <authorList>
            <person name="Riedel T."/>
            <person name="Held B."/>
            <person name="Nolan M."/>
            <person name="Lucas S."/>
            <person name="Lapidus A."/>
            <person name="Tice H."/>
            <person name="Del Rio T.G."/>
            <person name="Cheng J.F."/>
            <person name="Han C."/>
            <person name="Tapia R."/>
            <person name="Goodwin L.A."/>
            <person name="Pitluck S."/>
            <person name="Liolios K."/>
            <person name="Mavromatis K."/>
            <person name="Pagani I."/>
            <person name="Ivanova N."/>
            <person name="Mikhailova N."/>
            <person name="Pati A."/>
            <person name="Chen A."/>
            <person name="Palaniappan K."/>
            <person name="Rohde M."/>
            <person name="Tindall B.J."/>
            <person name="Detter J.C."/>
            <person name="Goker M."/>
            <person name="Woyke T."/>
            <person name="Bristow J."/>
            <person name="Eisen J.A."/>
            <person name="Markowitz V."/>
            <person name="Hugenholtz P."/>
            <person name="Klenk H.P."/>
            <person name="Kyrpides N.C."/>
        </authorList>
    </citation>
    <scope>NUCLEOTIDE SEQUENCE</scope>
    <source>
        <strain evidence="8">DSM 17368 / JCM 12287 / NRRL B-23963</strain>
    </source>
</reference>
<dbReference type="Gene3D" id="1.10.443.10">
    <property type="entry name" value="Intergrase catalytic core"/>
    <property type="match status" value="1"/>
</dbReference>
<dbReference type="InterPro" id="IPR010998">
    <property type="entry name" value="Integrase_recombinase_N"/>
</dbReference>
<dbReference type="Gene3D" id="1.10.150.130">
    <property type="match status" value="1"/>
</dbReference>
<dbReference type="RefSeq" id="WP_014200405.1">
    <property type="nucleotide sequence ID" value="NC_016599.1"/>
</dbReference>
<evidence type="ECO:0000313" key="8">
    <source>
        <dbReference type="Proteomes" id="UP000005631"/>
    </source>
</evidence>
<evidence type="ECO:0000313" key="7">
    <source>
        <dbReference type="EMBL" id="AEV31044.1"/>
    </source>
</evidence>
<dbReference type="InterPro" id="IPR002104">
    <property type="entry name" value="Integrase_catalytic"/>
</dbReference>
<feature type="domain" description="Tyr recombinase" evidence="5">
    <location>
        <begin position="231"/>
        <end position="424"/>
    </location>
</feature>
<feature type="domain" description="Core-binding (CB)" evidence="6">
    <location>
        <begin position="115"/>
        <end position="210"/>
    </location>
</feature>
<keyword evidence="1" id="KW-0229">DNA integration</keyword>
<evidence type="ECO:0000256" key="1">
    <source>
        <dbReference type="ARBA" id="ARBA00022908"/>
    </source>
</evidence>
<keyword evidence="8" id="KW-1185">Reference proteome</keyword>
<dbReference type="SUPFAM" id="SSF56349">
    <property type="entry name" value="DNA breaking-rejoining enzymes"/>
    <property type="match status" value="1"/>
</dbReference>
<dbReference type="AlphaFoldDB" id="G8R533"/>
<dbReference type="Proteomes" id="UP000005631">
    <property type="component" value="Chromosome"/>
</dbReference>
<evidence type="ECO:0000256" key="2">
    <source>
        <dbReference type="ARBA" id="ARBA00023125"/>
    </source>
</evidence>
<dbReference type="PROSITE" id="PS51898">
    <property type="entry name" value="TYR_RECOMBINASE"/>
    <property type="match status" value="1"/>
</dbReference>
<dbReference type="HOGENOM" id="CLU_675942_0_0_10"/>
<dbReference type="GO" id="GO:0006310">
    <property type="term" value="P:DNA recombination"/>
    <property type="evidence" value="ECO:0007669"/>
    <property type="project" value="UniProtKB-KW"/>
</dbReference>
<dbReference type="EMBL" id="CP003156">
    <property type="protein sequence ID" value="AEV31044.1"/>
    <property type="molecule type" value="Genomic_DNA"/>
</dbReference>
<dbReference type="PROSITE" id="PS51900">
    <property type="entry name" value="CB"/>
    <property type="match status" value="1"/>
</dbReference>
<dbReference type="GO" id="GO:0003677">
    <property type="term" value="F:DNA binding"/>
    <property type="evidence" value="ECO:0007669"/>
    <property type="project" value="UniProtKB-UniRule"/>
</dbReference>
<keyword evidence="3" id="KW-0233">DNA recombination</keyword>
<name>G8R533_OWEHD</name>
<sequence length="431" mass="51220">MTQRLKKVGTKWGTSENGKTYLKPVLVDHNGDLSKQWHVYYKYWDDDKQRLIKARKSSIPGHLSPNRSQDPKVRYEELSILRDVLERLLKLDWVPNKKFPITKLQDKLPTKVPEEVSVNIIDAIGQALELKKSEASPKYFKMLSWRMENFKEFLINNNLDHLIADKLSRKHILAYLKYVQESRGLNGQIASNKTRNGYLGDLSSIFNTMVAHELILINPCTKIKKLQEKTGRHVPYSSEDIILFSKWSKEHSPYLYKYTQLIAYAFLRPKEILDLQLKDIDLQNRVIKLRRESAKVDAVTIPIIEPLFITLSEMFTENTPKHYYLFTLDEKPGPKRIAQTRYFSRRFNRWKEEMTEKNNRSFTQDHTLYGIRHTFIQNIFQELRKMMTKNEAEFKLMTITRHRTIDALRKYTRDYSMELAEDWSNKFTLRF</sequence>
<dbReference type="Pfam" id="PF00589">
    <property type="entry name" value="Phage_integrase"/>
    <property type="match status" value="1"/>
</dbReference>
<evidence type="ECO:0000259" key="6">
    <source>
        <dbReference type="PROSITE" id="PS51900"/>
    </source>
</evidence>
<proteinExistence type="predicted"/>
<evidence type="ECO:0000259" key="5">
    <source>
        <dbReference type="PROSITE" id="PS51898"/>
    </source>
</evidence>